<dbReference type="GO" id="GO:0046872">
    <property type="term" value="F:metal ion binding"/>
    <property type="evidence" value="ECO:0007669"/>
    <property type="project" value="UniProtKB-UniRule"/>
</dbReference>
<dbReference type="AlphaFoldDB" id="A0A395SPF8"/>
<name>A0A395SPF8_9HYPO</name>
<feature type="compositionally biased region" description="Basic and acidic residues" evidence="4">
    <location>
        <begin position="633"/>
        <end position="657"/>
    </location>
</feature>
<gene>
    <name evidence="6" type="ORF">FLONG3_6120</name>
</gene>
<dbReference type="EC" id="3.1.3.16" evidence="3"/>
<protein>
    <recommendedName>
        <fullName evidence="3">Protein phosphatase</fullName>
        <ecNumber evidence="3">3.1.3.16</ecNumber>
    </recommendedName>
</protein>
<comment type="catalytic activity">
    <reaction evidence="3">
        <text>O-phospho-L-seryl-[protein] + H2O = L-seryl-[protein] + phosphate</text>
        <dbReference type="Rhea" id="RHEA:20629"/>
        <dbReference type="Rhea" id="RHEA-COMP:9863"/>
        <dbReference type="Rhea" id="RHEA-COMP:11604"/>
        <dbReference type="ChEBI" id="CHEBI:15377"/>
        <dbReference type="ChEBI" id="CHEBI:29999"/>
        <dbReference type="ChEBI" id="CHEBI:43474"/>
        <dbReference type="ChEBI" id="CHEBI:83421"/>
        <dbReference type="EC" id="3.1.3.16"/>
    </reaction>
</comment>
<feature type="region of interest" description="Disordered" evidence="4">
    <location>
        <begin position="581"/>
        <end position="690"/>
    </location>
</feature>
<sequence length="690" mass="77092">MPIQPYSILAPVPISLLPSLPVRRLARTTWRPCRKRWFASETNHPTHEIPILPFRFETGIGLFAKRPPRPFPPPFLSPPSTSFTDPLSTHHQSRDRRAFVHGQLIRGKTNGDDAVYASDYFICANDGVGAWATRPRGHAGLWSRLVSHFWSSAIEEQLAGLGKSQEPDPLASLQNAYERTLAATTEHDCLGTTTVCGAQLHYKTCADNEVQTSPVLYVTNLGDCQVMVLRPSSGKVIFKTVEQWHWFDCPRQLGTNSPDTPNDNAITDKIDLEVGDVVLAMTDGVIDNLWEHEIVASILKSIKEWESGRHPEAHRGDLTGGRNGGMRAAAQDLIEAAKEIALDPFAESPFMERAIEEGLASEGGKLDDISVVAALCPSIQQQTIQDERKKIEAVPEAHAAILSDFRLSRTVPGPRQSCETNNGQTERSLQYAVDAEMVTDSCRFKMDLQPALSRTVHGQVKPMLTQCSMRHLYATRNEAAIDLAKTFERRRCGHHPDQYPEPLSTQECLRSVVDPKDTNQNKHRYVVASQDQEVRRMLRGIKGVPLIYIKRSVMVLEPMADESVQVRVREERSKFRAEIKSTVGKRKREDDDDDDEKADKKDASTTEDQKKKKKKGHGPKGPNPLAVQKSKKPKTDGQQPRKKESSEVKETPQEGDGKRKRRRRTKATSETVDQGQANDTTTAEVTMADA</sequence>
<keyword evidence="3" id="KW-0904">Protein phosphatase</keyword>
<comment type="similarity">
    <text evidence="3">Belongs to the PP2C family.</text>
</comment>
<dbReference type="PANTHER" id="PTHR12320">
    <property type="entry name" value="PROTEIN PHOSPHATASE 2C"/>
    <property type="match status" value="1"/>
</dbReference>
<dbReference type="GO" id="GO:0032040">
    <property type="term" value="C:small-subunit processome"/>
    <property type="evidence" value="ECO:0007669"/>
    <property type="project" value="InterPro"/>
</dbReference>
<feature type="compositionally biased region" description="Basic and acidic residues" evidence="4">
    <location>
        <begin position="597"/>
        <end position="610"/>
    </location>
</feature>
<evidence type="ECO:0000256" key="3">
    <source>
        <dbReference type="RuleBase" id="RU366020"/>
    </source>
</evidence>
<dbReference type="OrthoDB" id="25675at2759"/>
<dbReference type="SUPFAM" id="SSF81606">
    <property type="entry name" value="PP2C-like"/>
    <property type="match status" value="1"/>
</dbReference>
<keyword evidence="3" id="KW-0464">Manganese</keyword>
<evidence type="ECO:0000313" key="6">
    <source>
        <dbReference type="EMBL" id="RGP74341.1"/>
    </source>
</evidence>
<dbReference type="InterPro" id="IPR006984">
    <property type="entry name" value="Fcf1/UTP23"/>
</dbReference>
<comment type="similarity">
    <text evidence="2">Belongs to the UTP23/FCF1 family. UTP23 subfamily.</text>
</comment>
<dbReference type="CDD" id="cd09865">
    <property type="entry name" value="PIN_ScUtp23p-like"/>
    <property type="match status" value="1"/>
</dbReference>
<dbReference type="SMART" id="SM00332">
    <property type="entry name" value="PP2Cc"/>
    <property type="match status" value="1"/>
</dbReference>
<keyword evidence="3" id="KW-0460">Magnesium</keyword>
<keyword evidence="3" id="KW-0378">Hydrolase</keyword>
<dbReference type="EMBL" id="PXOG01000132">
    <property type="protein sequence ID" value="RGP74341.1"/>
    <property type="molecule type" value="Genomic_DNA"/>
</dbReference>
<evidence type="ECO:0000256" key="2">
    <source>
        <dbReference type="ARBA" id="ARBA00038503"/>
    </source>
</evidence>
<dbReference type="InterPro" id="IPR029060">
    <property type="entry name" value="PIN-like_dom_sf"/>
</dbReference>
<dbReference type="Proteomes" id="UP000266234">
    <property type="component" value="Unassembled WGS sequence"/>
</dbReference>
<keyword evidence="3" id="KW-0479">Metal-binding</keyword>
<accession>A0A395SPF8</accession>
<reference evidence="6 7" key="1">
    <citation type="journal article" date="2018" name="PLoS Pathog.">
        <title>Evolution of structural diversity of trichothecenes, a family of toxins produced by plant pathogenic and entomopathogenic fungi.</title>
        <authorList>
            <person name="Proctor R.H."/>
            <person name="McCormick S.P."/>
            <person name="Kim H.S."/>
            <person name="Cardoza R.E."/>
            <person name="Stanley A.M."/>
            <person name="Lindo L."/>
            <person name="Kelly A."/>
            <person name="Brown D.W."/>
            <person name="Lee T."/>
            <person name="Vaughan M.M."/>
            <person name="Alexander N.J."/>
            <person name="Busman M."/>
            <person name="Gutierrez S."/>
        </authorList>
    </citation>
    <scope>NUCLEOTIDE SEQUENCE [LARGE SCALE GENOMIC DNA]</scope>
    <source>
        <strain evidence="6 7">NRRL 20695</strain>
    </source>
</reference>
<dbReference type="STRING" id="694270.A0A395SPF8"/>
<dbReference type="InterPro" id="IPR039123">
    <property type="entry name" value="PPTC7"/>
</dbReference>
<evidence type="ECO:0000256" key="1">
    <source>
        <dbReference type="ARBA" id="ARBA00037300"/>
    </source>
</evidence>
<organism evidence="6 7">
    <name type="scientific">Fusarium longipes</name>
    <dbReference type="NCBI Taxonomy" id="694270"/>
    <lineage>
        <taxon>Eukaryota</taxon>
        <taxon>Fungi</taxon>
        <taxon>Dikarya</taxon>
        <taxon>Ascomycota</taxon>
        <taxon>Pezizomycotina</taxon>
        <taxon>Sordariomycetes</taxon>
        <taxon>Hypocreomycetidae</taxon>
        <taxon>Hypocreales</taxon>
        <taxon>Nectriaceae</taxon>
        <taxon>Fusarium</taxon>
    </lineage>
</organism>
<dbReference type="Pfam" id="PF04900">
    <property type="entry name" value="Fcf1"/>
    <property type="match status" value="1"/>
</dbReference>
<comment type="catalytic activity">
    <reaction evidence="3">
        <text>O-phospho-L-threonyl-[protein] + H2O = L-threonyl-[protein] + phosphate</text>
        <dbReference type="Rhea" id="RHEA:47004"/>
        <dbReference type="Rhea" id="RHEA-COMP:11060"/>
        <dbReference type="Rhea" id="RHEA-COMP:11605"/>
        <dbReference type="ChEBI" id="CHEBI:15377"/>
        <dbReference type="ChEBI" id="CHEBI:30013"/>
        <dbReference type="ChEBI" id="CHEBI:43474"/>
        <dbReference type="ChEBI" id="CHEBI:61977"/>
        <dbReference type="EC" id="3.1.3.16"/>
    </reaction>
</comment>
<comment type="cofactor">
    <cofactor evidence="3">
        <name>Mg(2+)</name>
        <dbReference type="ChEBI" id="CHEBI:18420"/>
    </cofactor>
</comment>
<comment type="caution">
    <text evidence="6">The sequence shown here is derived from an EMBL/GenBank/DDBJ whole genome shotgun (WGS) entry which is preliminary data.</text>
</comment>
<evidence type="ECO:0000259" key="5">
    <source>
        <dbReference type="SMART" id="SM00332"/>
    </source>
</evidence>
<evidence type="ECO:0000313" key="7">
    <source>
        <dbReference type="Proteomes" id="UP000266234"/>
    </source>
</evidence>
<feature type="domain" description="PPM-type phosphatase" evidence="5">
    <location>
        <begin position="87"/>
        <end position="374"/>
    </location>
</feature>
<dbReference type="GO" id="GO:0004722">
    <property type="term" value="F:protein serine/threonine phosphatase activity"/>
    <property type="evidence" value="ECO:0007669"/>
    <property type="project" value="UniProtKB-EC"/>
</dbReference>
<dbReference type="Pfam" id="PF24779">
    <property type="entry name" value="UTP23_sensor"/>
    <property type="match status" value="1"/>
</dbReference>
<feature type="compositionally biased region" description="Polar residues" evidence="4">
    <location>
        <begin position="668"/>
        <end position="684"/>
    </location>
</feature>
<comment type="cofactor">
    <cofactor evidence="3">
        <name>Mn(2+)</name>
        <dbReference type="ChEBI" id="CHEBI:29035"/>
    </cofactor>
</comment>
<dbReference type="FunFam" id="3.60.40.10:FF:000118">
    <property type="entry name" value="Phosphatase 2C-like domain-containing protein"/>
    <property type="match status" value="1"/>
</dbReference>
<dbReference type="SUPFAM" id="SSF88723">
    <property type="entry name" value="PIN domain-like"/>
    <property type="match status" value="1"/>
</dbReference>
<dbReference type="InterPro" id="IPR036457">
    <property type="entry name" value="PPM-type-like_dom_sf"/>
</dbReference>
<comment type="function">
    <text evidence="1">Involved in rRNA-processing and ribosome biogenesis.</text>
</comment>
<dbReference type="InterPro" id="IPR001932">
    <property type="entry name" value="PPM-type_phosphatase-like_dom"/>
</dbReference>
<dbReference type="PANTHER" id="PTHR12320:SF24">
    <property type="entry name" value="PROTEIN PHOSPHATASE"/>
    <property type="match status" value="1"/>
</dbReference>
<evidence type="ECO:0000256" key="4">
    <source>
        <dbReference type="SAM" id="MobiDB-lite"/>
    </source>
</evidence>
<dbReference type="Gene3D" id="3.60.40.10">
    <property type="entry name" value="PPM-type phosphatase domain"/>
    <property type="match status" value="1"/>
</dbReference>
<dbReference type="Gene3D" id="3.40.50.1010">
    <property type="entry name" value="5'-nuclease"/>
    <property type="match status" value="1"/>
</dbReference>
<proteinExistence type="inferred from homology"/>
<dbReference type="InterPro" id="IPR057776">
    <property type="entry name" value="UTP23_sensor"/>
</dbReference>
<keyword evidence="7" id="KW-1185">Reference proteome</keyword>